<feature type="disulfide bond" evidence="3">
    <location>
        <begin position="82"/>
        <end position="86"/>
    </location>
</feature>
<keyword evidence="1 3" id="KW-0147">Chitin-binding</keyword>
<dbReference type="PROSITE" id="PS50941">
    <property type="entry name" value="CHIT_BIND_I_2"/>
    <property type="match status" value="1"/>
</dbReference>
<dbReference type="EMBL" id="MU857670">
    <property type="protein sequence ID" value="KAK4246607.1"/>
    <property type="molecule type" value="Genomic_DNA"/>
</dbReference>
<protein>
    <recommendedName>
        <fullName evidence="4">Chitin-binding type-1 domain-containing protein</fullName>
    </recommendedName>
</protein>
<accession>A0AAN7CSS4</accession>
<dbReference type="Pfam" id="PF00187">
    <property type="entry name" value="Chitin_bind_1"/>
    <property type="match status" value="1"/>
</dbReference>
<evidence type="ECO:0000313" key="5">
    <source>
        <dbReference type="EMBL" id="KAK4246607.1"/>
    </source>
</evidence>
<dbReference type="SUPFAM" id="SSF57016">
    <property type="entry name" value="Plant lectins/antimicrobial peptides"/>
    <property type="match status" value="1"/>
</dbReference>
<dbReference type="InterPro" id="IPR036861">
    <property type="entry name" value="Endochitinase-like_sf"/>
</dbReference>
<dbReference type="PANTHER" id="PTHR47700:SF2">
    <property type="entry name" value="CHITINASE"/>
    <property type="match status" value="1"/>
</dbReference>
<evidence type="ECO:0000256" key="2">
    <source>
        <dbReference type="ARBA" id="ARBA00023026"/>
    </source>
</evidence>
<proteinExistence type="predicted"/>
<dbReference type="AlphaFoldDB" id="A0AAN7CSS4"/>
<keyword evidence="3" id="KW-1015">Disulfide bond</keyword>
<dbReference type="GO" id="GO:0008061">
    <property type="term" value="F:chitin binding"/>
    <property type="evidence" value="ECO:0007669"/>
    <property type="project" value="UniProtKB-UniRule"/>
</dbReference>
<dbReference type="PANTHER" id="PTHR47700">
    <property type="entry name" value="V CHITINASE, PUTATIVE (AFU_ORTHOLOGUE AFUA_6G13720)-RELATED"/>
    <property type="match status" value="1"/>
</dbReference>
<reference evidence="5" key="1">
    <citation type="journal article" date="2023" name="Mol. Phylogenet. Evol.">
        <title>Genome-scale phylogeny and comparative genomics of the fungal order Sordariales.</title>
        <authorList>
            <person name="Hensen N."/>
            <person name="Bonometti L."/>
            <person name="Westerberg I."/>
            <person name="Brannstrom I.O."/>
            <person name="Guillou S."/>
            <person name="Cros-Aarteil S."/>
            <person name="Calhoun S."/>
            <person name="Haridas S."/>
            <person name="Kuo A."/>
            <person name="Mondo S."/>
            <person name="Pangilinan J."/>
            <person name="Riley R."/>
            <person name="LaButti K."/>
            <person name="Andreopoulos B."/>
            <person name="Lipzen A."/>
            <person name="Chen C."/>
            <person name="Yan M."/>
            <person name="Daum C."/>
            <person name="Ng V."/>
            <person name="Clum A."/>
            <person name="Steindorff A."/>
            <person name="Ohm R.A."/>
            <person name="Martin F."/>
            <person name="Silar P."/>
            <person name="Natvig D.O."/>
            <person name="Lalanne C."/>
            <person name="Gautier V."/>
            <person name="Ament-Velasquez S.L."/>
            <person name="Kruys A."/>
            <person name="Hutchinson M.I."/>
            <person name="Powell A.J."/>
            <person name="Barry K."/>
            <person name="Miller A.N."/>
            <person name="Grigoriev I.V."/>
            <person name="Debuchy R."/>
            <person name="Gladieux P."/>
            <person name="Hiltunen Thoren M."/>
            <person name="Johannesson H."/>
        </authorList>
    </citation>
    <scope>NUCLEOTIDE SEQUENCE</scope>
    <source>
        <strain evidence="5">CBS 359.72</strain>
    </source>
</reference>
<dbReference type="Proteomes" id="UP001303647">
    <property type="component" value="Unassembled WGS sequence"/>
</dbReference>
<feature type="disulfide bond" evidence="3">
    <location>
        <begin position="43"/>
        <end position="55"/>
    </location>
</feature>
<dbReference type="InterPro" id="IPR053214">
    <property type="entry name" value="LysM12-like"/>
</dbReference>
<evidence type="ECO:0000313" key="6">
    <source>
        <dbReference type="Proteomes" id="UP001303647"/>
    </source>
</evidence>
<feature type="domain" description="Chitin-binding type-1" evidence="4">
    <location>
        <begin position="18"/>
        <end position="88"/>
    </location>
</feature>
<dbReference type="InterPro" id="IPR017853">
    <property type="entry name" value="GH"/>
</dbReference>
<evidence type="ECO:0000256" key="3">
    <source>
        <dbReference type="PROSITE-ProRule" id="PRU00261"/>
    </source>
</evidence>
<comment type="caution">
    <text evidence="5">The sequence shown here is derived from an EMBL/GenBank/DDBJ whole genome shotgun (WGS) entry which is preliminary data.</text>
</comment>
<dbReference type="Gene3D" id="3.20.20.80">
    <property type="entry name" value="Glycosidases"/>
    <property type="match status" value="1"/>
</dbReference>
<reference evidence="5" key="2">
    <citation type="submission" date="2023-05" db="EMBL/GenBank/DDBJ databases">
        <authorList>
            <consortium name="Lawrence Berkeley National Laboratory"/>
            <person name="Steindorff A."/>
            <person name="Hensen N."/>
            <person name="Bonometti L."/>
            <person name="Westerberg I."/>
            <person name="Brannstrom I.O."/>
            <person name="Guillou S."/>
            <person name="Cros-Aarteil S."/>
            <person name="Calhoun S."/>
            <person name="Haridas S."/>
            <person name="Kuo A."/>
            <person name="Mondo S."/>
            <person name="Pangilinan J."/>
            <person name="Riley R."/>
            <person name="Labutti K."/>
            <person name="Andreopoulos B."/>
            <person name="Lipzen A."/>
            <person name="Chen C."/>
            <person name="Yanf M."/>
            <person name="Daum C."/>
            <person name="Ng V."/>
            <person name="Clum A."/>
            <person name="Ohm R."/>
            <person name="Martin F."/>
            <person name="Silar P."/>
            <person name="Natvig D."/>
            <person name="Lalanne C."/>
            <person name="Gautier V."/>
            <person name="Ament-Velasquez S.L."/>
            <person name="Kruys A."/>
            <person name="Hutchinson M.I."/>
            <person name="Powell A.J."/>
            <person name="Barry K."/>
            <person name="Miller A.N."/>
            <person name="Grigoriev I.V."/>
            <person name="Debuchy R."/>
            <person name="Gladieux P."/>
            <person name="Thoren M.H."/>
            <person name="Johannesson H."/>
        </authorList>
    </citation>
    <scope>NUCLEOTIDE SEQUENCE</scope>
    <source>
        <strain evidence="5">CBS 359.72</strain>
    </source>
</reference>
<feature type="disulfide bond" evidence="3">
    <location>
        <begin position="48"/>
        <end position="62"/>
    </location>
</feature>
<dbReference type="InterPro" id="IPR001002">
    <property type="entry name" value="Chitin-bd_1"/>
</dbReference>
<name>A0AAN7CSS4_9PEZI</name>
<keyword evidence="6" id="KW-1185">Reference proteome</keyword>
<dbReference type="Gene3D" id="3.30.60.10">
    <property type="entry name" value="Endochitinase-like"/>
    <property type="match status" value="1"/>
</dbReference>
<dbReference type="SMART" id="SM00270">
    <property type="entry name" value="ChtBD1"/>
    <property type="match status" value="1"/>
</dbReference>
<evidence type="ECO:0000256" key="1">
    <source>
        <dbReference type="ARBA" id="ARBA00022669"/>
    </source>
</evidence>
<keyword evidence="2" id="KW-0843">Virulence</keyword>
<comment type="caution">
    <text evidence="3">Lacks conserved residue(s) required for the propagation of feature annotation.</text>
</comment>
<sequence>MAICLSPGKPPLPLPISDAECGHFKPGTTAPPDKTDLASLNPCPLNACCNVWGHCGTTDDFCRPIPAGQAPGAPQRIGGPICISNCETDIVNNDVPPATFFSRSDTSKAMAFRGLHTFQVDTEPTLNQFYYFKQLIGVKKIPLLWRLDSLYRPPDIWHFPDRRAEGEPKYDARDIADFIISNNLFDWVDIDWEYPAAPDIPDIPSADPAEGLDYLKFLVVLRNLLPSSKTVSFAAPAGYWYLKGFSIDSIAKASTI</sequence>
<evidence type="ECO:0000259" key="4">
    <source>
        <dbReference type="PROSITE" id="PS50941"/>
    </source>
</evidence>
<dbReference type="SUPFAM" id="SSF51445">
    <property type="entry name" value="(Trans)glycosidases"/>
    <property type="match status" value="1"/>
</dbReference>
<dbReference type="CDD" id="cd00035">
    <property type="entry name" value="ChtBD1"/>
    <property type="match status" value="1"/>
</dbReference>
<organism evidence="5 6">
    <name type="scientific">Corynascus novoguineensis</name>
    <dbReference type="NCBI Taxonomy" id="1126955"/>
    <lineage>
        <taxon>Eukaryota</taxon>
        <taxon>Fungi</taxon>
        <taxon>Dikarya</taxon>
        <taxon>Ascomycota</taxon>
        <taxon>Pezizomycotina</taxon>
        <taxon>Sordariomycetes</taxon>
        <taxon>Sordariomycetidae</taxon>
        <taxon>Sordariales</taxon>
        <taxon>Chaetomiaceae</taxon>
        <taxon>Corynascus</taxon>
    </lineage>
</organism>
<gene>
    <name evidence="5" type="ORF">C7999DRAFT_32942</name>
</gene>